<evidence type="ECO:0000313" key="8">
    <source>
        <dbReference type="Proteomes" id="UP000185494"/>
    </source>
</evidence>
<dbReference type="Proteomes" id="UP000185494">
    <property type="component" value="Chromosome 1"/>
</dbReference>
<organism evidence="7 8">
    <name type="scientific">Roseomonas gilardii</name>
    <dbReference type="NCBI Taxonomy" id="257708"/>
    <lineage>
        <taxon>Bacteria</taxon>
        <taxon>Pseudomonadati</taxon>
        <taxon>Pseudomonadota</taxon>
        <taxon>Alphaproteobacteria</taxon>
        <taxon>Acetobacterales</taxon>
        <taxon>Roseomonadaceae</taxon>
        <taxon>Roseomonas</taxon>
    </lineage>
</organism>
<feature type="transmembrane region" description="Helical" evidence="6">
    <location>
        <begin position="453"/>
        <end position="470"/>
    </location>
</feature>
<evidence type="ECO:0000256" key="2">
    <source>
        <dbReference type="ARBA" id="ARBA00022475"/>
    </source>
</evidence>
<dbReference type="EMBL" id="CP015583">
    <property type="protein sequence ID" value="APT55825.1"/>
    <property type="molecule type" value="Genomic_DNA"/>
</dbReference>
<protein>
    <recommendedName>
        <fullName evidence="9">NADH:quinone oxidoreductase/Mrp antiporter membrane subunit domain-containing protein</fullName>
    </recommendedName>
</protein>
<dbReference type="STRING" id="257708.RGI145_00490"/>
<evidence type="ECO:0000256" key="1">
    <source>
        <dbReference type="ARBA" id="ARBA00004651"/>
    </source>
</evidence>
<dbReference type="KEGG" id="rgi:RGI145_00490"/>
<evidence type="ECO:0000256" key="6">
    <source>
        <dbReference type="SAM" id="Phobius"/>
    </source>
</evidence>
<keyword evidence="5 6" id="KW-0472">Membrane</keyword>
<evidence type="ECO:0000256" key="4">
    <source>
        <dbReference type="ARBA" id="ARBA00022989"/>
    </source>
</evidence>
<evidence type="ECO:0000313" key="7">
    <source>
        <dbReference type="EMBL" id="APT55825.1"/>
    </source>
</evidence>
<feature type="transmembrane region" description="Helical" evidence="6">
    <location>
        <begin position="209"/>
        <end position="230"/>
    </location>
</feature>
<gene>
    <name evidence="7" type="ORF">RGI145_00490</name>
</gene>
<evidence type="ECO:0008006" key="9">
    <source>
        <dbReference type="Google" id="ProtNLM"/>
    </source>
</evidence>
<dbReference type="GO" id="GO:0005886">
    <property type="term" value="C:plasma membrane"/>
    <property type="evidence" value="ECO:0007669"/>
    <property type="project" value="UniProtKB-SubCell"/>
</dbReference>
<dbReference type="InterPro" id="IPR052175">
    <property type="entry name" value="ComplexI-like_HydComp"/>
</dbReference>
<feature type="transmembrane region" description="Helical" evidence="6">
    <location>
        <begin position="127"/>
        <end position="147"/>
    </location>
</feature>
<keyword evidence="4 6" id="KW-1133">Transmembrane helix</keyword>
<keyword evidence="3 6" id="KW-0812">Transmembrane</keyword>
<feature type="transmembrane region" description="Helical" evidence="6">
    <location>
        <begin position="45"/>
        <end position="63"/>
    </location>
</feature>
<dbReference type="RefSeq" id="WP_075796796.1">
    <property type="nucleotide sequence ID" value="NZ_CP015583.1"/>
</dbReference>
<comment type="subcellular location">
    <subcellularLocation>
        <location evidence="1">Cell membrane</location>
        <topology evidence="1">Multi-pass membrane protein</topology>
    </subcellularLocation>
</comment>
<dbReference type="PANTHER" id="PTHR42682:SF5">
    <property type="entry name" value="HYDROGENASE-4 COMPONENT F"/>
    <property type="match status" value="1"/>
</dbReference>
<name>A0A1L7AAK1_9PROT</name>
<keyword evidence="2" id="KW-1003">Cell membrane</keyword>
<proteinExistence type="predicted"/>
<reference evidence="7 8" key="1">
    <citation type="submission" date="2016-05" db="EMBL/GenBank/DDBJ databases">
        <title>Complete Genome and Methylome Analysis of Psychrotrophic Bacterial Isolates from Antarctic Lake Untersee.</title>
        <authorList>
            <person name="Fomenkov A."/>
            <person name="Akimov V.N."/>
            <person name="Vasilyeva L.V."/>
            <person name="Andersen D."/>
            <person name="Vincze T."/>
            <person name="Roberts R.J."/>
        </authorList>
    </citation>
    <scope>NUCLEOTIDE SEQUENCE [LARGE SCALE GENOMIC DNA]</scope>
    <source>
        <strain evidence="7 8">U14-5</strain>
    </source>
</reference>
<feature type="transmembrane region" description="Helical" evidence="6">
    <location>
        <begin position="274"/>
        <end position="297"/>
    </location>
</feature>
<accession>A0A1L7AAK1</accession>
<feature type="transmembrane region" description="Helical" evidence="6">
    <location>
        <begin position="384"/>
        <end position="410"/>
    </location>
</feature>
<evidence type="ECO:0000256" key="5">
    <source>
        <dbReference type="ARBA" id="ARBA00023136"/>
    </source>
</evidence>
<feature type="transmembrane region" description="Helical" evidence="6">
    <location>
        <begin position="159"/>
        <end position="183"/>
    </location>
</feature>
<evidence type="ECO:0000256" key="3">
    <source>
        <dbReference type="ARBA" id="ARBA00022692"/>
    </source>
</evidence>
<dbReference type="AlphaFoldDB" id="A0A1L7AAK1"/>
<sequence>MDTAAPSWLPVVPPLWAPVAWPFLAALLLALSLSRPDMAKAAARAGLLASALGFLLGLALLARPEGSDGVMRLDAVNRLLPALGGAVGLLVSGRLATRGEPPGPGLPLAVQVFLGGYQLAVLADGPVLGWIGLVPALLAAAAILSGAGEGRWRAEAVSLCWRMLLPCGAGLATALLGVVLLLLGSTPGAVGTGSWPGLILSAPGGEAGLLRLGAVLLLAGYGPLSGLVPWQGWGIAASARGQAVFSALCLGLLPGMVLPMLWRAGRVTDAAAEGLPLGGILAAAGLLSLLVAALALWRRQGPGRLIGWAGLGQTGLAALCFGLDLPLAGTLALAGQALSRGAAGLTLRAGAMQSGATQGGEPGRDMAPELPVGAVALRAGRWGLLLALAGLAGLPPFPGFAAILAVAMALAQRHPVLLLPFGLALALSLPALARQAERLAGDLPIASGRLALLPLWGGLALAVLLGLGLAS</sequence>
<feature type="transmembrane region" description="Helical" evidence="6">
    <location>
        <begin position="416"/>
        <end position="433"/>
    </location>
</feature>
<dbReference type="PANTHER" id="PTHR42682">
    <property type="entry name" value="HYDROGENASE-4 COMPONENT F"/>
    <property type="match status" value="1"/>
</dbReference>
<feature type="transmembrane region" description="Helical" evidence="6">
    <location>
        <begin position="15"/>
        <end position="33"/>
    </location>
</feature>
<feature type="transmembrane region" description="Helical" evidence="6">
    <location>
        <begin position="242"/>
        <end position="262"/>
    </location>
</feature>